<gene>
    <name evidence="2" type="ORF">GCM10010916_29000</name>
</gene>
<reference evidence="2" key="1">
    <citation type="journal article" date="2014" name="Int. J. Syst. Evol. Microbiol.">
        <title>Complete genome sequence of Corynebacterium casei LMG S-19264T (=DSM 44701T), isolated from a smear-ripened cheese.</title>
        <authorList>
            <consortium name="US DOE Joint Genome Institute (JGI-PGF)"/>
            <person name="Walter F."/>
            <person name="Albersmeier A."/>
            <person name="Kalinowski J."/>
            <person name="Ruckert C."/>
        </authorList>
    </citation>
    <scope>NUCLEOTIDE SEQUENCE</scope>
    <source>
        <strain evidence="2">CGMCC 1.12987</strain>
    </source>
</reference>
<comment type="caution">
    <text evidence="2">The sequence shown here is derived from an EMBL/GenBank/DDBJ whole genome shotgun (WGS) entry which is preliminary data.</text>
</comment>
<feature type="transmembrane region" description="Helical" evidence="1">
    <location>
        <begin position="107"/>
        <end position="129"/>
    </location>
</feature>
<dbReference type="Proteomes" id="UP000644756">
    <property type="component" value="Unassembled WGS sequence"/>
</dbReference>
<keyword evidence="1" id="KW-1133">Transmembrane helix</keyword>
<keyword evidence="1" id="KW-0812">Transmembrane</keyword>
<evidence type="ECO:0000313" key="3">
    <source>
        <dbReference type="Proteomes" id="UP000644756"/>
    </source>
</evidence>
<feature type="transmembrane region" description="Helical" evidence="1">
    <location>
        <begin position="70"/>
        <end position="87"/>
    </location>
</feature>
<dbReference type="AlphaFoldDB" id="A0A917D4U5"/>
<sequence length="131" mass="14879">MQWLWESITQAYAFLAVIPVVPFALIYFGYSAYVGDRKKAFRIAMDITMALLIGCVAVLFNHIFNSSFGFYGILLLMLIGGGLLGNLQYRTKGKLDMKRIIRAVWRVGFFIMSVMYILLMAIGIGKSFWTI</sequence>
<dbReference type="InterPro" id="IPR024515">
    <property type="entry name" value="DUF3397"/>
</dbReference>
<proteinExistence type="predicted"/>
<dbReference type="RefSeq" id="WP_188531780.1">
    <property type="nucleotide sequence ID" value="NZ_BMGR01000009.1"/>
</dbReference>
<organism evidence="2 3">
    <name type="scientific">Paenibacillus abyssi</name>
    <dbReference type="NCBI Taxonomy" id="1340531"/>
    <lineage>
        <taxon>Bacteria</taxon>
        <taxon>Bacillati</taxon>
        <taxon>Bacillota</taxon>
        <taxon>Bacilli</taxon>
        <taxon>Bacillales</taxon>
        <taxon>Paenibacillaceae</taxon>
        <taxon>Paenibacillus</taxon>
    </lineage>
</organism>
<name>A0A917D4U5_9BACL</name>
<reference evidence="2" key="2">
    <citation type="submission" date="2020-09" db="EMBL/GenBank/DDBJ databases">
        <authorList>
            <person name="Sun Q."/>
            <person name="Zhou Y."/>
        </authorList>
    </citation>
    <scope>NUCLEOTIDE SEQUENCE</scope>
    <source>
        <strain evidence="2">CGMCC 1.12987</strain>
    </source>
</reference>
<keyword evidence="1" id="KW-0472">Membrane</keyword>
<accession>A0A917D4U5</accession>
<evidence type="ECO:0000313" key="2">
    <source>
        <dbReference type="EMBL" id="GGG10332.1"/>
    </source>
</evidence>
<dbReference type="EMBL" id="BMGR01000009">
    <property type="protein sequence ID" value="GGG10332.1"/>
    <property type="molecule type" value="Genomic_DNA"/>
</dbReference>
<protein>
    <recommendedName>
        <fullName evidence="4">DUF3397 domain-containing protein</fullName>
    </recommendedName>
</protein>
<evidence type="ECO:0000256" key="1">
    <source>
        <dbReference type="SAM" id="Phobius"/>
    </source>
</evidence>
<evidence type="ECO:0008006" key="4">
    <source>
        <dbReference type="Google" id="ProtNLM"/>
    </source>
</evidence>
<feature type="transmembrane region" description="Helical" evidence="1">
    <location>
        <begin position="12"/>
        <end position="31"/>
    </location>
</feature>
<keyword evidence="3" id="KW-1185">Reference proteome</keyword>
<feature type="transmembrane region" description="Helical" evidence="1">
    <location>
        <begin position="43"/>
        <end position="64"/>
    </location>
</feature>
<dbReference type="Pfam" id="PF11877">
    <property type="entry name" value="DUF3397"/>
    <property type="match status" value="1"/>
</dbReference>